<evidence type="ECO:0000313" key="9">
    <source>
        <dbReference type="EMBL" id="KRN11265.1"/>
    </source>
</evidence>
<evidence type="ECO:0000256" key="4">
    <source>
        <dbReference type="ARBA" id="ARBA00022692"/>
    </source>
</evidence>
<dbReference type="OrthoDB" id="7066727at2"/>
<dbReference type="InterPro" id="IPR011701">
    <property type="entry name" value="MFS"/>
</dbReference>
<evidence type="ECO:0000256" key="2">
    <source>
        <dbReference type="ARBA" id="ARBA00008335"/>
    </source>
</evidence>
<evidence type="ECO:0000256" key="5">
    <source>
        <dbReference type="ARBA" id="ARBA00022989"/>
    </source>
</evidence>
<dbReference type="GO" id="GO:0022857">
    <property type="term" value="F:transmembrane transporter activity"/>
    <property type="evidence" value="ECO:0007669"/>
    <property type="project" value="InterPro"/>
</dbReference>
<comment type="caution">
    <text evidence="9">The sequence shown here is derived from an EMBL/GenBank/DDBJ whole genome shotgun (WGS) entry which is preliminary data.</text>
</comment>
<dbReference type="GeneID" id="98315292"/>
<gene>
    <name evidence="9" type="ORF">FD00_GL001268</name>
</gene>
<feature type="transmembrane region" description="Helical" evidence="7">
    <location>
        <begin position="210"/>
        <end position="234"/>
    </location>
</feature>
<dbReference type="InterPro" id="IPR005829">
    <property type="entry name" value="Sugar_transporter_CS"/>
</dbReference>
<dbReference type="Gene3D" id="1.20.1250.20">
    <property type="entry name" value="MFS general substrate transporter like domains"/>
    <property type="match status" value="2"/>
</dbReference>
<dbReference type="Pfam" id="PF07690">
    <property type="entry name" value="MFS_1"/>
    <property type="match status" value="1"/>
</dbReference>
<dbReference type="InterPro" id="IPR020846">
    <property type="entry name" value="MFS_dom"/>
</dbReference>
<dbReference type="PROSITE" id="PS50850">
    <property type="entry name" value="MFS"/>
    <property type="match status" value="1"/>
</dbReference>
<feature type="transmembrane region" description="Helical" evidence="7">
    <location>
        <begin position="134"/>
        <end position="154"/>
    </location>
</feature>
<evidence type="ECO:0000313" key="10">
    <source>
        <dbReference type="Proteomes" id="UP000050898"/>
    </source>
</evidence>
<dbReference type="InterPro" id="IPR036259">
    <property type="entry name" value="MFS_trans_sf"/>
</dbReference>
<accession>J0KZG7</accession>
<feature type="transmembrane region" description="Helical" evidence="7">
    <location>
        <begin position="373"/>
        <end position="394"/>
    </location>
</feature>
<keyword evidence="3" id="KW-0813">Transport</keyword>
<dbReference type="PANTHER" id="PTHR23514">
    <property type="entry name" value="BYPASS OF STOP CODON PROTEIN 6"/>
    <property type="match status" value="1"/>
</dbReference>
<evidence type="ECO:0000256" key="3">
    <source>
        <dbReference type="ARBA" id="ARBA00022448"/>
    </source>
</evidence>
<comment type="subcellular location">
    <subcellularLocation>
        <location evidence="1">Cell membrane</location>
        <topology evidence="1">Multi-pass membrane protein</topology>
    </subcellularLocation>
</comment>
<evidence type="ECO:0000259" key="8">
    <source>
        <dbReference type="PROSITE" id="PS50850"/>
    </source>
</evidence>
<feature type="transmembrane region" description="Helical" evidence="7">
    <location>
        <begin position="340"/>
        <end position="361"/>
    </location>
</feature>
<dbReference type="GO" id="GO:0005886">
    <property type="term" value="C:plasma membrane"/>
    <property type="evidence" value="ECO:0007669"/>
    <property type="project" value="UniProtKB-SubCell"/>
</dbReference>
<dbReference type="InterPro" id="IPR051788">
    <property type="entry name" value="MFS_Transporter"/>
</dbReference>
<dbReference type="PROSITE" id="PS00216">
    <property type="entry name" value="SUGAR_TRANSPORT_1"/>
    <property type="match status" value="1"/>
</dbReference>
<keyword evidence="6 7" id="KW-0472">Membrane</keyword>
<dbReference type="RefSeq" id="WP_003689094.1">
    <property type="nucleotide sequence ID" value="NZ_AKKT01000082.1"/>
</dbReference>
<reference evidence="9 10" key="1">
    <citation type="journal article" date="2015" name="Genome Announc.">
        <title>Expanding the biotechnology potential of lactobacilli through comparative genomics of 213 strains and associated genera.</title>
        <authorList>
            <person name="Sun Z."/>
            <person name="Harris H.M."/>
            <person name="McCann A."/>
            <person name="Guo C."/>
            <person name="Argimon S."/>
            <person name="Zhang W."/>
            <person name="Yang X."/>
            <person name="Jeffery I.B."/>
            <person name="Cooney J.C."/>
            <person name="Kagawa T.F."/>
            <person name="Liu W."/>
            <person name="Song Y."/>
            <person name="Salvetti E."/>
            <person name="Wrobel A."/>
            <person name="Rasinkangas P."/>
            <person name="Parkhill J."/>
            <person name="Rea M.C."/>
            <person name="O'Sullivan O."/>
            <person name="Ritari J."/>
            <person name="Douillard F.P."/>
            <person name="Paul Ross R."/>
            <person name="Yang R."/>
            <person name="Briner A.E."/>
            <person name="Felis G.E."/>
            <person name="de Vos W.M."/>
            <person name="Barrangou R."/>
            <person name="Klaenhammer T.R."/>
            <person name="Caufield P.W."/>
            <person name="Cui Y."/>
            <person name="Zhang H."/>
            <person name="O'Toole P.W."/>
        </authorList>
    </citation>
    <scope>NUCLEOTIDE SEQUENCE [LARGE SCALE GENOMIC DNA]</scope>
    <source>
        <strain evidence="9 10">DSM 20444</strain>
    </source>
</reference>
<sequence>MKKQNIFFTVFFLYLNYLVHGMAIVILAQNMLPLRLQLGASIAQISYIISSLGIGRLLVLYISGWLSDCYGRKPFIITGILTYIPFFIGILLSKNILEAYICGILAGMANSFLDAGTYPALMEFFPRSQATVNILIKAFASVGELILPLMVTFLELHSLWYGWSFILCVIILTLNLFIILTQKFPPTSVRKKLTTFKTQGKKIHIDIPHVIAGILLTIYGYISMSTFYLISQWLTDYGMKVANLSMIHARSLVSVYSVGSIVGVLVNTLLVSFLLKESSLMIFHTSLSFLTLLFMSLIPKASILFIGSFIIGFSAAGGVMQIGLTLMCNLFPAHKGLVTGIYYTASSLSSFSIPLITGLISQTNIHNILWLDVFIAVIGFICSLLITIINKIIFKQKNTERILRK</sequence>
<evidence type="ECO:0000256" key="1">
    <source>
        <dbReference type="ARBA" id="ARBA00004651"/>
    </source>
</evidence>
<organism evidence="9 10">
    <name type="scientific">Liquorilactobacillus mali KCTC 3596 = DSM 20444</name>
    <dbReference type="NCBI Taxonomy" id="1046596"/>
    <lineage>
        <taxon>Bacteria</taxon>
        <taxon>Bacillati</taxon>
        <taxon>Bacillota</taxon>
        <taxon>Bacilli</taxon>
        <taxon>Lactobacillales</taxon>
        <taxon>Lactobacillaceae</taxon>
        <taxon>Liquorilactobacillus</taxon>
    </lineage>
</organism>
<evidence type="ECO:0000256" key="7">
    <source>
        <dbReference type="SAM" id="Phobius"/>
    </source>
</evidence>
<proteinExistence type="inferred from homology"/>
<feature type="transmembrane region" description="Helical" evidence="7">
    <location>
        <begin position="7"/>
        <end position="28"/>
    </location>
</feature>
<evidence type="ECO:0000256" key="6">
    <source>
        <dbReference type="ARBA" id="ARBA00023136"/>
    </source>
</evidence>
<protein>
    <submittedName>
        <fullName evidence="9">MFS family major facilitator transporter</fullName>
    </submittedName>
</protein>
<dbReference type="Proteomes" id="UP000050898">
    <property type="component" value="Unassembled WGS sequence"/>
</dbReference>
<feature type="domain" description="Major facilitator superfamily (MFS) profile" evidence="8">
    <location>
        <begin position="9"/>
        <end position="391"/>
    </location>
</feature>
<keyword evidence="4 7" id="KW-0812">Transmembrane</keyword>
<feature type="transmembrane region" description="Helical" evidence="7">
    <location>
        <begin position="280"/>
        <end position="298"/>
    </location>
</feature>
<comment type="similarity">
    <text evidence="2">Belongs to the major facilitator superfamily.</text>
</comment>
<keyword evidence="10" id="KW-1185">Reference proteome</keyword>
<dbReference type="EMBL" id="AYYH01000003">
    <property type="protein sequence ID" value="KRN11265.1"/>
    <property type="molecule type" value="Genomic_DNA"/>
</dbReference>
<feature type="transmembrane region" description="Helical" evidence="7">
    <location>
        <begin position="40"/>
        <end position="62"/>
    </location>
</feature>
<feature type="transmembrane region" description="Helical" evidence="7">
    <location>
        <begin position="160"/>
        <end position="181"/>
    </location>
</feature>
<dbReference type="PATRIC" id="fig|1046596.6.peg.1351"/>
<dbReference type="PANTHER" id="PTHR23514:SF3">
    <property type="entry name" value="BYPASS OF STOP CODON PROTEIN 6"/>
    <property type="match status" value="1"/>
</dbReference>
<dbReference type="SUPFAM" id="SSF103473">
    <property type="entry name" value="MFS general substrate transporter"/>
    <property type="match status" value="1"/>
</dbReference>
<feature type="transmembrane region" description="Helical" evidence="7">
    <location>
        <begin position="74"/>
        <end position="92"/>
    </location>
</feature>
<dbReference type="AlphaFoldDB" id="J0KZG7"/>
<feature type="transmembrane region" description="Helical" evidence="7">
    <location>
        <begin position="98"/>
        <end position="122"/>
    </location>
</feature>
<name>J0KZG7_9LACO</name>
<feature type="transmembrane region" description="Helical" evidence="7">
    <location>
        <begin position="304"/>
        <end position="328"/>
    </location>
</feature>
<feature type="transmembrane region" description="Helical" evidence="7">
    <location>
        <begin position="254"/>
        <end position="275"/>
    </location>
</feature>
<keyword evidence="5 7" id="KW-1133">Transmembrane helix</keyword>